<dbReference type="EMBL" id="HBIJ01005964">
    <property type="protein sequence ID" value="CAE0363453.1"/>
    <property type="molecule type" value="Transcribed_RNA"/>
</dbReference>
<dbReference type="AlphaFoldDB" id="A0A7S3JUW5"/>
<proteinExistence type="predicted"/>
<evidence type="ECO:0000256" key="1">
    <source>
        <dbReference type="SAM" id="MobiDB-lite"/>
    </source>
</evidence>
<accession>A0A7S3JUW5</accession>
<name>A0A7S3JUW5_9STRA</name>
<dbReference type="InterPro" id="IPR008979">
    <property type="entry name" value="Galactose-bd-like_sf"/>
</dbReference>
<feature type="region of interest" description="Disordered" evidence="1">
    <location>
        <begin position="265"/>
        <end position="284"/>
    </location>
</feature>
<evidence type="ECO:0000313" key="2">
    <source>
        <dbReference type="EMBL" id="CAE0363453.1"/>
    </source>
</evidence>
<feature type="region of interest" description="Disordered" evidence="1">
    <location>
        <begin position="341"/>
        <end position="367"/>
    </location>
</feature>
<feature type="compositionally biased region" description="Basic and acidic residues" evidence="1">
    <location>
        <begin position="341"/>
        <end position="351"/>
    </location>
</feature>
<protein>
    <submittedName>
        <fullName evidence="2">Uncharacterized protein</fullName>
    </submittedName>
</protein>
<reference evidence="2" key="1">
    <citation type="submission" date="2021-01" db="EMBL/GenBank/DDBJ databases">
        <authorList>
            <person name="Corre E."/>
            <person name="Pelletier E."/>
            <person name="Niang G."/>
            <person name="Scheremetjew M."/>
            <person name="Finn R."/>
            <person name="Kale V."/>
            <person name="Holt S."/>
            <person name="Cochrane G."/>
            <person name="Meng A."/>
            <person name="Brown T."/>
            <person name="Cohen L."/>
        </authorList>
    </citation>
    <scope>NUCLEOTIDE SEQUENCE</scope>
    <source>
        <strain evidence="2">CCMP1510</strain>
    </source>
</reference>
<organism evidence="2">
    <name type="scientific">Aureoumbra lagunensis</name>
    <dbReference type="NCBI Taxonomy" id="44058"/>
    <lineage>
        <taxon>Eukaryota</taxon>
        <taxon>Sar</taxon>
        <taxon>Stramenopiles</taxon>
        <taxon>Ochrophyta</taxon>
        <taxon>Pelagophyceae</taxon>
        <taxon>Pelagomonadales</taxon>
        <taxon>Aureoumbra</taxon>
    </lineage>
</organism>
<gene>
    <name evidence="2" type="ORF">ALAG00032_LOCUS4194</name>
</gene>
<sequence>MSQIKQKWDPTTVLGVSPLQIEERAQDNEFQKVNFASAFVGARVLQVSSEESGAEAENVLFQAPELVWRSRQGPPQWFIIRIIPAGVFPSLGLGRDLCKSIGWIASGQSRPMEVIIHVSPDGQSWRELQTIKSSIKSYTLVDLDEPFNVSSEPFLRFEVKSTANGGPCRMQSLSCCGYQAKQYIHQDDNQSSSSNSDGSDATQISIEQISQRVAAVISSEARQLELFTKLDQNTKAVEKRSVQIESTEEVIVSPLKKEDTLPRTVPRKSIPISPRARQSAEEAELQRRRDAEFAHQMEAAIALRAQAEKDASRAKFNAAQAKAEAERITLLRRSLMNDALKQREKSKKEVNKMSVGTSTRPAPRKQNKGISVALRPESKHVATATESIQLRHSSAGTESIQVRHSAAGTDSIQVRHSAVGTEQIQCKDSSIATDFFGTRLKDSSTCTEIPKRRNVAISCTPLVTPKVSVHTQVFPPQLWHAATQSSPHSDDFLSYLQADSSPPPRSRRHLQVEEVVSHNQPAFAEEKGEKHYVGREAVVLAQVLGAKIAERRRKRVSLLEETIMTKLKERNEKAVEYYNQVQLLY</sequence>
<dbReference type="SUPFAM" id="SSF49785">
    <property type="entry name" value="Galactose-binding domain-like"/>
    <property type="match status" value="1"/>
</dbReference>